<dbReference type="PROSITE" id="PS00216">
    <property type="entry name" value="SUGAR_TRANSPORT_1"/>
    <property type="match status" value="1"/>
</dbReference>
<evidence type="ECO:0000256" key="1">
    <source>
        <dbReference type="ARBA" id="ARBA00004651"/>
    </source>
</evidence>
<dbReference type="InterPro" id="IPR005829">
    <property type="entry name" value="Sugar_transporter_CS"/>
</dbReference>
<feature type="region of interest" description="Disordered" evidence="8">
    <location>
        <begin position="49"/>
        <end position="69"/>
    </location>
</feature>
<evidence type="ECO:0000256" key="3">
    <source>
        <dbReference type="ARBA" id="ARBA00022475"/>
    </source>
</evidence>
<reference evidence="11 12" key="1">
    <citation type="submission" date="2016-05" db="EMBL/GenBank/DDBJ databases">
        <title>Comparative analysis of secretome profiles of manganese(II)-oxidizing ascomycete fungi.</title>
        <authorList>
            <consortium name="DOE Joint Genome Institute"/>
            <person name="Zeiner C.A."/>
            <person name="Purvine S.O."/>
            <person name="Zink E.M."/>
            <person name="Wu S."/>
            <person name="Pasa-Tolic L."/>
            <person name="Chaput D.L."/>
            <person name="Haridas S."/>
            <person name="Grigoriev I.V."/>
            <person name="Santelli C.M."/>
            <person name="Hansel C.M."/>
        </authorList>
    </citation>
    <scope>NUCLEOTIDE SEQUENCE [LARGE SCALE GENOMIC DNA]</scope>
    <source>
        <strain evidence="11 12">AP3s5-JAC2a</strain>
    </source>
</reference>
<evidence type="ECO:0000256" key="7">
    <source>
        <dbReference type="ARBA" id="ARBA00037968"/>
    </source>
</evidence>
<evidence type="ECO:0000313" key="12">
    <source>
        <dbReference type="Proteomes" id="UP000077069"/>
    </source>
</evidence>
<dbReference type="Pfam" id="PF07690">
    <property type="entry name" value="MFS_1"/>
    <property type="match status" value="1"/>
</dbReference>
<protein>
    <submittedName>
        <fullName evidence="11">Major facilitator superfamily transporter</fullName>
    </submittedName>
</protein>
<dbReference type="Proteomes" id="UP000077069">
    <property type="component" value="Unassembled WGS sequence"/>
</dbReference>
<evidence type="ECO:0000256" key="5">
    <source>
        <dbReference type="ARBA" id="ARBA00022989"/>
    </source>
</evidence>
<dbReference type="InterPro" id="IPR020846">
    <property type="entry name" value="MFS_dom"/>
</dbReference>
<feature type="transmembrane region" description="Helical" evidence="9">
    <location>
        <begin position="84"/>
        <end position="102"/>
    </location>
</feature>
<feature type="transmembrane region" description="Helical" evidence="9">
    <location>
        <begin position="394"/>
        <end position="412"/>
    </location>
</feature>
<gene>
    <name evidence="11" type="ORF">CC84DRAFT_1166431</name>
</gene>
<dbReference type="FunFam" id="1.20.1250.20:FF:000065">
    <property type="entry name" value="Putative MFS pantothenate transporter"/>
    <property type="match status" value="1"/>
</dbReference>
<evidence type="ECO:0000256" key="9">
    <source>
        <dbReference type="SAM" id="Phobius"/>
    </source>
</evidence>
<evidence type="ECO:0000256" key="8">
    <source>
        <dbReference type="SAM" id="MobiDB-lite"/>
    </source>
</evidence>
<keyword evidence="5 9" id="KW-1133">Transmembrane helix</keyword>
<dbReference type="InParanoid" id="A0A177C6U8"/>
<feature type="transmembrane region" description="Helical" evidence="9">
    <location>
        <begin position="219"/>
        <end position="240"/>
    </location>
</feature>
<evidence type="ECO:0000256" key="4">
    <source>
        <dbReference type="ARBA" id="ARBA00022692"/>
    </source>
</evidence>
<keyword evidence="2" id="KW-0813">Transport</keyword>
<keyword evidence="6 9" id="KW-0472">Membrane</keyword>
<organism evidence="11 12">
    <name type="scientific">Paraphaeosphaeria sporulosa</name>
    <dbReference type="NCBI Taxonomy" id="1460663"/>
    <lineage>
        <taxon>Eukaryota</taxon>
        <taxon>Fungi</taxon>
        <taxon>Dikarya</taxon>
        <taxon>Ascomycota</taxon>
        <taxon>Pezizomycotina</taxon>
        <taxon>Dothideomycetes</taxon>
        <taxon>Pleosporomycetidae</taxon>
        <taxon>Pleosporales</taxon>
        <taxon>Massarineae</taxon>
        <taxon>Didymosphaeriaceae</taxon>
        <taxon>Paraphaeosphaeria</taxon>
    </lineage>
</organism>
<dbReference type="InterPro" id="IPR036259">
    <property type="entry name" value="MFS_trans_sf"/>
</dbReference>
<evidence type="ECO:0000313" key="11">
    <source>
        <dbReference type="EMBL" id="OAG02599.1"/>
    </source>
</evidence>
<dbReference type="OrthoDB" id="3639251at2759"/>
<dbReference type="InterPro" id="IPR011701">
    <property type="entry name" value="MFS"/>
</dbReference>
<evidence type="ECO:0000256" key="6">
    <source>
        <dbReference type="ARBA" id="ARBA00023136"/>
    </source>
</evidence>
<feature type="transmembrane region" description="Helical" evidence="9">
    <location>
        <begin position="252"/>
        <end position="275"/>
    </location>
</feature>
<dbReference type="RefSeq" id="XP_018032964.1">
    <property type="nucleotide sequence ID" value="XM_018178961.1"/>
</dbReference>
<dbReference type="PANTHER" id="PTHR43791:SF39">
    <property type="entry name" value="TRANSPORTER LIZ1_SEO1, PUTATIVE (AFU_ORTHOLOGUE AFUA_3G00980)-RELATED"/>
    <property type="match status" value="1"/>
</dbReference>
<dbReference type="AlphaFoldDB" id="A0A177C6U8"/>
<dbReference type="FunFam" id="1.20.1250.20:FF:000386">
    <property type="entry name" value="MFS general substrate transporter"/>
    <property type="match status" value="1"/>
</dbReference>
<dbReference type="SUPFAM" id="SSF103473">
    <property type="entry name" value="MFS general substrate transporter"/>
    <property type="match status" value="1"/>
</dbReference>
<dbReference type="PANTHER" id="PTHR43791">
    <property type="entry name" value="PERMEASE-RELATED"/>
    <property type="match status" value="1"/>
</dbReference>
<feature type="transmembrane region" description="Helical" evidence="9">
    <location>
        <begin position="159"/>
        <end position="179"/>
    </location>
</feature>
<feature type="domain" description="Major facilitator superfamily (MFS) profile" evidence="10">
    <location>
        <begin position="92"/>
        <end position="533"/>
    </location>
</feature>
<name>A0A177C6U8_9PLEO</name>
<evidence type="ECO:0000259" key="10">
    <source>
        <dbReference type="PROSITE" id="PS50850"/>
    </source>
</evidence>
<feature type="transmembrane region" description="Helical" evidence="9">
    <location>
        <begin position="418"/>
        <end position="438"/>
    </location>
</feature>
<feature type="transmembrane region" description="Helical" evidence="9">
    <location>
        <begin position="450"/>
        <end position="468"/>
    </location>
</feature>
<feature type="transmembrane region" description="Helical" evidence="9">
    <location>
        <begin position="185"/>
        <end position="207"/>
    </location>
</feature>
<dbReference type="Gene3D" id="1.20.1250.20">
    <property type="entry name" value="MFS general substrate transporter like domains"/>
    <property type="match status" value="2"/>
</dbReference>
<dbReference type="GO" id="GO:0005886">
    <property type="term" value="C:plasma membrane"/>
    <property type="evidence" value="ECO:0007669"/>
    <property type="project" value="UniProtKB-SubCell"/>
</dbReference>
<keyword evidence="12" id="KW-1185">Reference proteome</keyword>
<accession>A0A177C6U8</accession>
<dbReference type="GO" id="GO:0022857">
    <property type="term" value="F:transmembrane transporter activity"/>
    <property type="evidence" value="ECO:0007669"/>
    <property type="project" value="InterPro"/>
</dbReference>
<dbReference type="EMBL" id="KV441555">
    <property type="protein sequence ID" value="OAG02599.1"/>
    <property type="molecule type" value="Genomic_DNA"/>
</dbReference>
<dbReference type="GeneID" id="28762447"/>
<keyword evidence="4 9" id="KW-0812">Transmembrane</keyword>
<feature type="transmembrane region" description="Helical" evidence="9">
    <location>
        <begin position="363"/>
        <end position="382"/>
    </location>
</feature>
<feature type="transmembrane region" description="Helical" evidence="9">
    <location>
        <begin position="132"/>
        <end position="152"/>
    </location>
</feature>
<comment type="similarity">
    <text evidence="7">Belongs to the major facilitator superfamily. Allantoate permease family.</text>
</comment>
<feature type="transmembrane region" description="Helical" evidence="9">
    <location>
        <begin position="322"/>
        <end position="343"/>
    </location>
</feature>
<evidence type="ECO:0000256" key="2">
    <source>
        <dbReference type="ARBA" id="ARBA00022448"/>
    </source>
</evidence>
<proteinExistence type="inferred from homology"/>
<comment type="subcellular location">
    <subcellularLocation>
        <location evidence="1">Cell membrane</location>
        <topology evidence="1">Multi-pass membrane protein</topology>
    </subcellularLocation>
</comment>
<feature type="transmembrane region" description="Helical" evidence="9">
    <location>
        <begin position="488"/>
        <end position="507"/>
    </location>
</feature>
<keyword evidence="3" id="KW-1003">Cell membrane</keyword>
<dbReference type="PROSITE" id="PS50850">
    <property type="entry name" value="MFS"/>
    <property type="match status" value="1"/>
</dbReference>
<sequence>MTVHNQLHNAGVAPRLAPDDLTPAIHSKYASNAPDTKDRDAVAIDVGVQDGASSADTQRPETEPQKSGWFHWHEPGTSTAEKKLIFKLDWFLLSFSCLYFFIKQLDQNNLSNAYVSGMKEDLNFGPGNELSWMNTYFLIGTIIGGPFANLIITIIRPRIWLPSCLIIWSLFVLFMFKTTTAGQFYALRFCIGLFESAAWPGIQYVLGCWYRKSELARRSALFVVSGVLGQMFSGYLQAALFSGMEGKGGMPAWRWLFIFDFLLAIPVALYGYFFFPDTPHTTQAFYLNEWERKRACERIEEEGRAPKGKLDRTIIKRIACSWQVYVFSLAYSFWTLTCGSYIIQYFGIWLKSRKIYSVPEINNIPTSVGAVNFFFMIGTGYVSDKIGRRGPVCFAVGLLLTFCYAVLTAWNVPNDFKMAVFILIGCYGCYTPLLAGWVNSTCGHDQQLRAFVLGIMVSIGQAVVIPFQQYQLPSGQAPQFKQTHGWGSALAMVIALTLWTGFGIDLARKWFEGRQSKVEDMQEADTKIETADA</sequence>